<dbReference type="EMBL" id="JACGWJ010000017">
    <property type="protein sequence ID" value="KAL0355890.1"/>
    <property type="molecule type" value="Genomic_DNA"/>
</dbReference>
<reference evidence="8" key="1">
    <citation type="submission" date="2020-06" db="EMBL/GenBank/DDBJ databases">
        <authorList>
            <person name="Li T."/>
            <person name="Hu X."/>
            <person name="Zhang T."/>
            <person name="Song X."/>
            <person name="Zhang H."/>
            <person name="Dai N."/>
            <person name="Sheng W."/>
            <person name="Hou X."/>
            <person name="Wei L."/>
        </authorList>
    </citation>
    <scope>NUCLEOTIDE SEQUENCE</scope>
    <source>
        <strain evidence="8">G02</strain>
        <tissue evidence="8">Leaf</tissue>
    </source>
</reference>
<accession>A0AAW2PI04</accession>
<feature type="domain" description="Reverse transcriptase RNase H-like" evidence="7">
    <location>
        <begin position="2"/>
        <end position="66"/>
    </location>
</feature>
<name>A0AAW2PI04_SESRA</name>
<comment type="caution">
    <text evidence="8">The sequence shown here is derived from an EMBL/GenBank/DDBJ whole genome shotgun (WGS) entry which is preliminary data.</text>
</comment>
<dbReference type="PANTHER" id="PTHR48475:SF1">
    <property type="entry name" value="RNASE H TYPE-1 DOMAIN-CONTAINING PROTEIN"/>
    <property type="match status" value="1"/>
</dbReference>
<evidence type="ECO:0000256" key="6">
    <source>
        <dbReference type="ARBA" id="ARBA00022918"/>
    </source>
</evidence>
<gene>
    <name evidence="8" type="ORF">Sradi_4035900</name>
</gene>
<proteinExistence type="predicted"/>
<dbReference type="GO" id="GO:0016787">
    <property type="term" value="F:hydrolase activity"/>
    <property type="evidence" value="ECO:0007669"/>
    <property type="project" value="UniProtKB-KW"/>
</dbReference>
<keyword evidence="6" id="KW-0695">RNA-directed DNA polymerase</keyword>
<keyword evidence="4" id="KW-0255">Endonuclease</keyword>
<dbReference type="GO" id="GO:0003964">
    <property type="term" value="F:RNA-directed DNA polymerase activity"/>
    <property type="evidence" value="ECO:0007669"/>
    <property type="project" value="UniProtKB-KW"/>
</dbReference>
<evidence type="ECO:0000313" key="8">
    <source>
        <dbReference type="EMBL" id="KAL0355890.1"/>
    </source>
</evidence>
<evidence type="ECO:0000259" key="7">
    <source>
        <dbReference type="Pfam" id="PF17917"/>
    </source>
</evidence>
<keyword evidence="1" id="KW-0808">Transferase</keyword>
<reference evidence="8" key="2">
    <citation type="journal article" date="2024" name="Plant">
        <title>Genomic evolution and insights into agronomic trait innovations of Sesamum species.</title>
        <authorList>
            <person name="Miao H."/>
            <person name="Wang L."/>
            <person name="Qu L."/>
            <person name="Liu H."/>
            <person name="Sun Y."/>
            <person name="Le M."/>
            <person name="Wang Q."/>
            <person name="Wei S."/>
            <person name="Zheng Y."/>
            <person name="Lin W."/>
            <person name="Duan Y."/>
            <person name="Cao H."/>
            <person name="Xiong S."/>
            <person name="Wang X."/>
            <person name="Wei L."/>
            <person name="Li C."/>
            <person name="Ma Q."/>
            <person name="Ju M."/>
            <person name="Zhao R."/>
            <person name="Li G."/>
            <person name="Mu C."/>
            <person name="Tian Q."/>
            <person name="Mei H."/>
            <person name="Zhang T."/>
            <person name="Gao T."/>
            <person name="Zhang H."/>
        </authorList>
    </citation>
    <scope>NUCLEOTIDE SEQUENCE</scope>
    <source>
        <strain evidence="8">G02</strain>
    </source>
</reference>
<dbReference type="GO" id="GO:0004519">
    <property type="term" value="F:endonuclease activity"/>
    <property type="evidence" value="ECO:0007669"/>
    <property type="project" value="UniProtKB-KW"/>
</dbReference>
<dbReference type="PANTHER" id="PTHR48475">
    <property type="entry name" value="RIBONUCLEASE H"/>
    <property type="match status" value="1"/>
</dbReference>
<dbReference type="InterPro" id="IPR041373">
    <property type="entry name" value="RT_RNaseH"/>
</dbReference>
<evidence type="ECO:0000256" key="4">
    <source>
        <dbReference type="ARBA" id="ARBA00022759"/>
    </source>
</evidence>
<keyword evidence="2" id="KW-0548">Nucleotidyltransferase</keyword>
<evidence type="ECO:0000256" key="5">
    <source>
        <dbReference type="ARBA" id="ARBA00022801"/>
    </source>
</evidence>
<keyword evidence="5" id="KW-0378">Hydrolase</keyword>
<evidence type="ECO:0000256" key="1">
    <source>
        <dbReference type="ARBA" id="ARBA00022679"/>
    </source>
</evidence>
<keyword evidence="3" id="KW-0540">Nuclease</keyword>
<organism evidence="8">
    <name type="scientific">Sesamum radiatum</name>
    <name type="common">Black benniseed</name>
    <dbReference type="NCBI Taxonomy" id="300843"/>
    <lineage>
        <taxon>Eukaryota</taxon>
        <taxon>Viridiplantae</taxon>
        <taxon>Streptophyta</taxon>
        <taxon>Embryophyta</taxon>
        <taxon>Tracheophyta</taxon>
        <taxon>Spermatophyta</taxon>
        <taxon>Magnoliopsida</taxon>
        <taxon>eudicotyledons</taxon>
        <taxon>Gunneridae</taxon>
        <taxon>Pentapetalae</taxon>
        <taxon>asterids</taxon>
        <taxon>lamiids</taxon>
        <taxon>Lamiales</taxon>
        <taxon>Pedaliaceae</taxon>
        <taxon>Sesamum</taxon>
    </lineage>
</organism>
<protein>
    <recommendedName>
        <fullName evidence="7">Reverse transcriptase RNase H-like domain-containing protein</fullName>
    </recommendedName>
</protein>
<dbReference type="InterPro" id="IPR043502">
    <property type="entry name" value="DNA/RNA_pol_sf"/>
</dbReference>
<evidence type="ECO:0000256" key="3">
    <source>
        <dbReference type="ARBA" id="ARBA00022722"/>
    </source>
</evidence>
<sequence>MAQEHGEGKEKALYYLSRTLTKNELKYSPVEKVCLALFYAIKKLMHYFEAYSIKLISHADPVKFVMLRPVNVVYLTVGCKLLFQWNC</sequence>
<evidence type="ECO:0000256" key="2">
    <source>
        <dbReference type="ARBA" id="ARBA00022695"/>
    </source>
</evidence>
<dbReference type="SUPFAM" id="SSF56672">
    <property type="entry name" value="DNA/RNA polymerases"/>
    <property type="match status" value="1"/>
</dbReference>
<dbReference type="AlphaFoldDB" id="A0AAW2PI04"/>
<dbReference type="Pfam" id="PF17917">
    <property type="entry name" value="RT_RNaseH"/>
    <property type="match status" value="1"/>
</dbReference>